<gene>
    <name evidence="1" type="ORF">DPMN_143218</name>
</gene>
<evidence type="ECO:0000313" key="2">
    <source>
        <dbReference type="Proteomes" id="UP000828390"/>
    </source>
</evidence>
<proteinExistence type="predicted"/>
<reference evidence="1" key="2">
    <citation type="submission" date="2020-11" db="EMBL/GenBank/DDBJ databases">
        <authorList>
            <person name="McCartney M.A."/>
            <person name="Auch B."/>
            <person name="Kono T."/>
            <person name="Mallez S."/>
            <person name="Becker A."/>
            <person name="Gohl D.M."/>
            <person name="Silverstein K.A.T."/>
            <person name="Koren S."/>
            <person name="Bechman K.B."/>
            <person name="Herman A."/>
            <person name="Abrahante J.E."/>
            <person name="Garbe J."/>
        </authorList>
    </citation>
    <scope>NUCLEOTIDE SEQUENCE</scope>
    <source>
        <strain evidence="1">Duluth1</strain>
        <tissue evidence="1">Whole animal</tissue>
    </source>
</reference>
<keyword evidence="2" id="KW-1185">Reference proteome</keyword>
<dbReference type="EMBL" id="JAIWYP010000006">
    <property type="protein sequence ID" value="KAH3814709.1"/>
    <property type="molecule type" value="Genomic_DNA"/>
</dbReference>
<sequence>MQLEVFPILHQDAITDTAISDPLIVALEEVHFMSSIVNRIKRKNYRSYRMRLAARLLLLLRKEMDHPEATMWDALDVGYLTLLQNVPFWPEGKPVKAKWNIRRWP</sequence>
<dbReference type="AlphaFoldDB" id="A0A9D4GFU9"/>
<organism evidence="1 2">
    <name type="scientific">Dreissena polymorpha</name>
    <name type="common">Zebra mussel</name>
    <name type="synonym">Mytilus polymorpha</name>
    <dbReference type="NCBI Taxonomy" id="45954"/>
    <lineage>
        <taxon>Eukaryota</taxon>
        <taxon>Metazoa</taxon>
        <taxon>Spiralia</taxon>
        <taxon>Lophotrochozoa</taxon>
        <taxon>Mollusca</taxon>
        <taxon>Bivalvia</taxon>
        <taxon>Autobranchia</taxon>
        <taxon>Heteroconchia</taxon>
        <taxon>Euheterodonta</taxon>
        <taxon>Imparidentia</taxon>
        <taxon>Neoheterodontei</taxon>
        <taxon>Myida</taxon>
        <taxon>Dreissenoidea</taxon>
        <taxon>Dreissenidae</taxon>
        <taxon>Dreissena</taxon>
    </lineage>
</organism>
<protein>
    <submittedName>
        <fullName evidence="1">Uncharacterized protein</fullName>
    </submittedName>
</protein>
<reference evidence="1" key="1">
    <citation type="journal article" date="2019" name="bioRxiv">
        <title>The Genome of the Zebra Mussel, Dreissena polymorpha: A Resource for Invasive Species Research.</title>
        <authorList>
            <person name="McCartney M.A."/>
            <person name="Auch B."/>
            <person name="Kono T."/>
            <person name="Mallez S."/>
            <person name="Zhang Y."/>
            <person name="Obille A."/>
            <person name="Becker A."/>
            <person name="Abrahante J.E."/>
            <person name="Garbe J."/>
            <person name="Badalamenti J.P."/>
            <person name="Herman A."/>
            <person name="Mangelson H."/>
            <person name="Liachko I."/>
            <person name="Sullivan S."/>
            <person name="Sone E.D."/>
            <person name="Koren S."/>
            <person name="Silverstein K.A.T."/>
            <person name="Beckman K.B."/>
            <person name="Gohl D.M."/>
        </authorList>
    </citation>
    <scope>NUCLEOTIDE SEQUENCE</scope>
    <source>
        <strain evidence="1">Duluth1</strain>
        <tissue evidence="1">Whole animal</tissue>
    </source>
</reference>
<name>A0A9D4GFU9_DREPO</name>
<dbReference type="Proteomes" id="UP000828390">
    <property type="component" value="Unassembled WGS sequence"/>
</dbReference>
<accession>A0A9D4GFU9</accession>
<evidence type="ECO:0000313" key="1">
    <source>
        <dbReference type="EMBL" id="KAH3814709.1"/>
    </source>
</evidence>
<comment type="caution">
    <text evidence="1">The sequence shown here is derived from an EMBL/GenBank/DDBJ whole genome shotgun (WGS) entry which is preliminary data.</text>
</comment>